<dbReference type="Pfam" id="PF13302">
    <property type="entry name" value="Acetyltransf_3"/>
    <property type="match status" value="1"/>
</dbReference>
<dbReference type="Gene3D" id="3.40.630.30">
    <property type="match status" value="1"/>
</dbReference>
<dbReference type="EMBL" id="BAABLK010000009">
    <property type="protein sequence ID" value="GAA5226026.1"/>
    <property type="molecule type" value="Genomic_DNA"/>
</dbReference>
<feature type="domain" description="N-acetyltransferase" evidence="1">
    <location>
        <begin position="6"/>
        <end position="107"/>
    </location>
</feature>
<evidence type="ECO:0000313" key="2">
    <source>
        <dbReference type="EMBL" id="GAA5226026.1"/>
    </source>
</evidence>
<accession>A0ABP9THJ5</accession>
<dbReference type="SUPFAM" id="SSF55729">
    <property type="entry name" value="Acyl-CoA N-acyltransferases (Nat)"/>
    <property type="match status" value="1"/>
</dbReference>
<evidence type="ECO:0000313" key="3">
    <source>
        <dbReference type="Proteomes" id="UP001501257"/>
    </source>
</evidence>
<dbReference type="InterPro" id="IPR000182">
    <property type="entry name" value="GNAT_dom"/>
</dbReference>
<organism evidence="2 3">
    <name type="scientific">Paeniglutamicibacter antarcticus</name>
    <dbReference type="NCBI Taxonomy" id="494023"/>
    <lineage>
        <taxon>Bacteria</taxon>
        <taxon>Bacillati</taxon>
        <taxon>Actinomycetota</taxon>
        <taxon>Actinomycetes</taxon>
        <taxon>Micrococcales</taxon>
        <taxon>Micrococcaceae</taxon>
        <taxon>Paeniglutamicibacter</taxon>
    </lineage>
</organism>
<comment type="caution">
    <text evidence="2">The sequence shown here is derived from an EMBL/GenBank/DDBJ whole genome shotgun (WGS) entry which is preliminary data.</text>
</comment>
<proteinExistence type="predicted"/>
<protein>
    <recommendedName>
        <fullName evidence="1">N-acetyltransferase domain-containing protein</fullName>
    </recommendedName>
</protein>
<reference evidence="3" key="1">
    <citation type="journal article" date="2019" name="Int. J. Syst. Evol. Microbiol.">
        <title>The Global Catalogue of Microorganisms (GCM) 10K type strain sequencing project: providing services to taxonomists for standard genome sequencing and annotation.</title>
        <authorList>
            <consortium name="The Broad Institute Genomics Platform"/>
            <consortium name="The Broad Institute Genome Sequencing Center for Infectious Disease"/>
            <person name="Wu L."/>
            <person name="Ma J."/>
        </authorList>
    </citation>
    <scope>NUCLEOTIDE SEQUENCE [LARGE SCALE GENOMIC DNA]</scope>
    <source>
        <strain evidence="3">JCM 18952</strain>
    </source>
</reference>
<name>A0ABP9THJ5_9MICC</name>
<dbReference type="InterPro" id="IPR016181">
    <property type="entry name" value="Acyl_CoA_acyltransferase"/>
</dbReference>
<dbReference type="Proteomes" id="UP001501257">
    <property type="component" value="Unassembled WGS sequence"/>
</dbReference>
<sequence length="149" mass="16170">MFGVGWQQNGLSHWAVRLGNDQALPGLAPRKLVGRGGVHLLEANEGSPLWKLGYRIAPECWGHGFDTELACHGIEGAHACRDKTPVVDRMLPLSPASLTVAQRAGLRLRWEGRPSPSTVEAVGEASVKRLILAGRELGPEVLHWPAYRG</sequence>
<keyword evidence="3" id="KW-1185">Reference proteome</keyword>
<gene>
    <name evidence="2" type="ORF">GCM10025778_05560</name>
</gene>
<evidence type="ECO:0000259" key="1">
    <source>
        <dbReference type="Pfam" id="PF13302"/>
    </source>
</evidence>